<dbReference type="EMBL" id="CZAJ01000008">
    <property type="protein sequence ID" value="CUO89675.1"/>
    <property type="molecule type" value="Genomic_DNA"/>
</dbReference>
<evidence type="ECO:0000313" key="4">
    <source>
        <dbReference type="Proteomes" id="UP000285209"/>
    </source>
</evidence>
<keyword evidence="1" id="KW-0808">Transferase</keyword>
<dbReference type="AlphaFoldDB" id="A0A174IXJ1"/>
<accession>A0A174IXJ1</accession>
<reference evidence="1 3" key="1">
    <citation type="submission" date="2015-09" db="EMBL/GenBank/DDBJ databases">
        <authorList>
            <consortium name="Pathogen Informatics"/>
        </authorList>
    </citation>
    <scope>NUCLEOTIDE SEQUENCE [LARGE SCALE GENOMIC DNA]</scope>
    <source>
        <strain evidence="1 3">2789STDY5834884</strain>
    </source>
</reference>
<reference evidence="2 4" key="2">
    <citation type="submission" date="2018-08" db="EMBL/GenBank/DDBJ databases">
        <title>A genome reference for cultivated species of the human gut microbiota.</title>
        <authorList>
            <person name="Zou Y."/>
            <person name="Xue W."/>
            <person name="Luo G."/>
        </authorList>
    </citation>
    <scope>NUCLEOTIDE SEQUENCE [LARGE SCALE GENOMIC DNA]</scope>
    <source>
        <strain evidence="2 4">AM54-25XD</strain>
    </source>
</reference>
<dbReference type="RefSeq" id="WP_081021585.1">
    <property type="nucleotide sequence ID" value="NZ_CZAJ01000008.1"/>
</dbReference>
<sequence length="178" mass="21242">MDKEMTVNGKSYTIIKLLGKGKGGYSYLAESGNNRYVLKQIHHEPCDYYQFGNKLEAEIRDYKKLKEIGIKMPAMLEADVKNERILKEFIDGDTIYQLVLEDKMKTDYIEQLHRMCALLYASNTNIDYFPTNFVVHNEEIYYVDFECNDYMEEWNFENWGVKYWSKTPEFLQYVKEHS</sequence>
<dbReference type="Proteomes" id="UP000285209">
    <property type="component" value="Unassembled WGS sequence"/>
</dbReference>
<evidence type="ECO:0000313" key="1">
    <source>
        <dbReference type="EMBL" id="CUO89675.1"/>
    </source>
</evidence>
<evidence type="ECO:0000313" key="3">
    <source>
        <dbReference type="Proteomes" id="UP000095602"/>
    </source>
</evidence>
<dbReference type="SUPFAM" id="SSF56112">
    <property type="entry name" value="Protein kinase-like (PK-like)"/>
    <property type="match status" value="1"/>
</dbReference>
<dbReference type="InterPro" id="IPR011009">
    <property type="entry name" value="Kinase-like_dom_sf"/>
</dbReference>
<gene>
    <name evidence="2" type="ORF">DXA03_02045</name>
    <name evidence="1" type="ORF">ERS852497_01193</name>
</gene>
<keyword evidence="1" id="KW-0723">Serine/threonine-protein kinase</keyword>
<proteinExistence type="predicted"/>
<dbReference type="EMBL" id="QSDV01000001">
    <property type="protein sequence ID" value="RGZ20288.1"/>
    <property type="molecule type" value="Genomic_DNA"/>
</dbReference>
<dbReference type="GO" id="GO:0004674">
    <property type="term" value="F:protein serine/threonine kinase activity"/>
    <property type="evidence" value="ECO:0007669"/>
    <property type="project" value="UniProtKB-KW"/>
</dbReference>
<keyword evidence="1" id="KW-0418">Kinase</keyword>
<name>A0A174IXJ1_9FIRM</name>
<protein>
    <submittedName>
        <fullName evidence="1">Serine/threonine protein kinase</fullName>
    </submittedName>
</protein>
<organism evidence="1 3">
    <name type="scientific">Agathobacter rectalis</name>
    <dbReference type="NCBI Taxonomy" id="39491"/>
    <lineage>
        <taxon>Bacteria</taxon>
        <taxon>Bacillati</taxon>
        <taxon>Bacillota</taxon>
        <taxon>Clostridia</taxon>
        <taxon>Lachnospirales</taxon>
        <taxon>Lachnospiraceae</taxon>
        <taxon>Agathobacter</taxon>
    </lineage>
</organism>
<evidence type="ECO:0000313" key="2">
    <source>
        <dbReference type="EMBL" id="RGZ20288.1"/>
    </source>
</evidence>
<dbReference type="Proteomes" id="UP000095602">
    <property type="component" value="Unassembled WGS sequence"/>
</dbReference>